<evidence type="ECO:0000259" key="6">
    <source>
        <dbReference type="Pfam" id="PF00881"/>
    </source>
</evidence>
<evidence type="ECO:0000256" key="3">
    <source>
        <dbReference type="ARBA" id="ARBA00022630"/>
    </source>
</evidence>
<evidence type="ECO:0000256" key="5">
    <source>
        <dbReference type="ARBA" id="ARBA00023002"/>
    </source>
</evidence>
<dbReference type="PANTHER" id="PTHR43673:SF2">
    <property type="entry name" value="NITROREDUCTASE"/>
    <property type="match status" value="1"/>
</dbReference>
<evidence type="ECO:0000313" key="7">
    <source>
        <dbReference type="EMBL" id="MFC5064368.1"/>
    </source>
</evidence>
<comment type="cofactor">
    <cofactor evidence="1">
        <name>FMN</name>
        <dbReference type="ChEBI" id="CHEBI:58210"/>
    </cofactor>
</comment>
<sequence length="235" mass="26185">MSTVAPDVVGSLSVDEAVATRRSVRAYLPRPVPPRDVEEILTLAARTASNSNTQPWHVHVVTGRTKRDLAESLWEALENDDRTTPEYRYQPDPDDWSEPLLSRRRQFGDELYRCTLGVEHDDTEGRLAHHRRNYEFFGAPVGLILTVDRQSLGGGLIDAGAFLQAIILLARARGLDTCPQASFLDFHPVVRRHLRIPAEQMLVCGVALGYADDGHCLGGLTTEREPVGSYTTFHD</sequence>
<dbReference type="PANTHER" id="PTHR43673">
    <property type="entry name" value="NAD(P)H NITROREDUCTASE YDGI-RELATED"/>
    <property type="match status" value="1"/>
</dbReference>
<organism evidence="7 8">
    <name type="scientific">Actinomycetospora atypica</name>
    <dbReference type="NCBI Taxonomy" id="1290095"/>
    <lineage>
        <taxon>Bacteria</taxon>
        <taxon>Bacillati</taxon>
        <taxon>Actinomycetota</taxon>
        <taxon>Actinomycetes</taxon>
        <taxon>Pseudonocardiales</taxon>
        <taxon>Pseudonocardiaceae</taxon>
        <taxon>Actinomycetospora</taxon>
    </lineage>
</organism>
<keyword evidence="5" id="KW-0560">Oxidoreductase</keyword>
<dbReference type="EMBL" id="JBHSIV010000022">
    <property type="protein sequence ID" value="MFC5064368.1"/>
    <property type="molecule type" value="Genomic_DNA"/>
</dbReference>
<dbReference type="Proteomes" id="UP001595947">
    <property type="component" value="Unassembled WGS sequence"/>
</dbReference>
<dbReference type="RefSeq" id="WP_378037706.1">
    <property type="nucleotide sequence ID" value="NZ_JBHSIV010000022.1"/>
</dbReference>
<gene>
    <name evidence="7" type="ORF">ACFPBZ_19245</name>
</gene>
<accession>A0ABV9YSH0</accession>
<dbReference type="SUPFAM" id="SSF55469">
    <property type="entry name" value="FMN-dependent nitroreductase-like"/>
    <property type="match status" value="1"/>
</dbReference>
<reference evidence="8" key="1">
    <citation type="journal article" date="2019" name="Int. J. Syst. Evol. Microbiol.">
        <title>The Global Catalogue of Microorganisms (GCM) 10K type strain sequencing project: providing services to taxonomists for standard genome sequencing and annotation.</title>
        <authorList>
            <consortium name="The Broad Institute Genomics Platform"/>
            <consortium name="The Broad Institute Genome Sequencing Center for Infectious Disease"/>
            <person name="Wu L."/>
            <person name="Ma J."/>
        </authorList>
    </citation>
    <scope>NUCLEOTIDE SEQUENCE [LARGE SCALE GENOMIC DNA]</scope>
    <source>
        <strain evidence="8">CGMCC 4.7093</strain>
    </source>
</reference>
<name>A0ABV9YSH0_9PSEU</name>
<evidence type="ECO:0000256" key="4">
    <source>
        <dbReference type="ARBA" id="ARBA00022643"/>
    </source>
</evidence>
<feature type="domain" description="Nitroreductase" evidence="6">
    <location>
        <begin position="19"/>
        <end position="210"/>
    </location>
</feature>
<keyword evidence="4" id="KW-0288">FMN</keyword>
<keyword evidence="3" id="KW-0285">Flavoprotein</keyword>
<comment type="caution">
    <text evidence="7">The sequence shown here is derived from an EMBL/GenBank/DDBJ whole genome shotgun (WGS) entry which is preliminary data.</text>
</comment>
<dbReference type="Gene3D" id="3.40.109.10">
    <property type="entry name" value="NADH Oxidase"/>
    <property type="match status" value="1"/>
</dbReference>
<dbReference type="InterPro" id="IPR000415">
    <property type="entry name" value="Nitroreductase-like"/>
</dbReference>
<evidence type="ECO:0000256" key="2">
    <source>
        <dbReference type="ARBA" id="ARBA00007118"/>
    </source>
</evidence>
<keyword evidence="8" id="KW-1185">Reference proteome</keyword>
<evidence type="ECO:0000256" key="1">
    <source>
        <dbReference type="ARBA" id="ARBA00001917"/>
    </source>
</evidence>
<comment type="similarity">
    <text evidence="2">Belongs to the nitroreductase family.</text>
</comment>
<dbReference type="InterPro" id="IPR029479">
    <property type="entry name" value="Nitroreductase"/>
</dbReference>
<evidence type="ECO:0000313" key="8">
    <source>
        <dbReference type="Proteomes" id="UP001595947"/>
    </source>
</evidence>
<proteinExistence type="inferred from homology"/>
<dbReference type="Pfam" id="PF00881">
    <property type="entry name" value="Nitroreductase"/>
    <property type="match status" value="1"/>
</dbReference>
<protein>
    <submittedName>
        <fullName evidence="7">Nitroreductase</fullName>
    </submittedName>
</protein>
<dbReference type="CDD" id="cd02136">
    <property type="entry name" value="PnbA_NfnB-like"/>
    <property type="match status" value="1"/>
</dbReference>